<dbReference type="InterPro" id="IPR000725">
    <property type="entry name" value="Olfact_rcpt"/>
</dbReference>
<dbReference type="PROSITE" id="PS50262">
    <property type="entry name" value="G_PROTEIN_RECEP_F1_2"/>
    <property type="match status" value="1"/>
</dbReference>
<feature type="transmembrane region" description="Helical" evidence="8">
    <location>
        <begin position="238"/>
        <end position="259"/>
    </location>
</feature>
<comment type="subcellular location">
    <subcellularLocation>
        <location evidence="1">Membrane</location>
        <topology evidence="1">Multi-pass membrane protein</topology>
    </subcellularLocation>
</comment>
<keyword evidence="3 8" id="KW-1133">Transmembrane helix</keyword>
<evidence type="ECO:0000256" key="6">
    <source>
        <dbReference type="ARBA" id="ARBA00023170"/>
    </source>
</evidence>
<dbReference type="PRINTS" id="PR00245">
    <property type="entry name" value="OLFACTORYR"/>
</dbReference>
<feature type="domain" description="G-protein coupled receptors family 1 profile" evidence="9">
    <location>
        <begin position="42"/>
        <end position="288"/>
    </location>
</feature>
<feature type="transmembrane region" description="Helical" evidence="8">
    <location>
        <begin position="142"/>
        <end position="165"/>
    </location>
</feature>
<evidence type="ECO:0000256" key="3">
    <source>
        <dbReference type="ARBA" id="ARBA00022989"/>
    </source>
</evidence>
<keyword evidence="6" id="KW-0675">Receptor</keyword>
<dbReference type="InterPro" id="IPR000276">
    <property type="entry name" value="GPCR_Rhodpsn"/>
</dbReference>
<feature type="transmembrane region" description="Helical" evidence="8">
    <location>
        <begin position="27"/>
        <end position="48"/>
    </location>
</feature>
<evidence type="ECO:0000256" key="8">
    <source>
        <dbReference type="SAM" id="Phobius"/>
    </source>
</evidence>
<organism evidence="10 11">
    <name type="scientific">Gekko japonicus</name>
    <name type="common">Schlegel's Japanese gecko</name>
    <dbReference type="NCBI Taxonomy" id="146911"/>
    <lineage>
        <taxon>Eukaryota</taxon>
        <taxon>Metazoa</taxon>
        <taxon>Chordata</taxon>
        <taxon>Craniata</taxon>
        <taxon>Vertebrata</taxon>
        <taxon>Euteleostomi</taxon>
        <taxon>Lepidosauria</taxon>
        <taxon>Squamata</taxon>
        <taxon>Bifurcata</taxon>
        <taxon>Gekkota</taxon>
        <taxon>Gekkonidae</taxon>
        <taxon>Gekkoninae</taxon>
        <taxon>Gekko</taxon>
    </lineage>
</organism>
<dbReference type="InterPro" id="IPR050427">
    <property type="entry name" value="Olfactory_Receptors"/>
</dbReference>
<evidence type="ECO:0000256" key="7">
    <source>
        <dbReference type="ARBA" id="ARBA00023224"/>
    </source>
</evidence>
<accession>A0ABM1JKE8</accession>
<evidence type="ECO:0000256" key="4">
    <source>
        <dbReference type="ARBA" id="ARBA00023040"/>
    </source>
</evidence>
<evidence type="ECO:0000313" key="10">
    <source>
        <dbReference type="Proteomes" id="UP000694871"/>
    </source>
</evidence>
<evidence type="ECO:0000256" key="1">
    <source>
        <dbReference type="ARBA" id="ARBA00004141"/>
    </source>
</evidence>
<sequence>MEKENSTIRVSEFVLLGLSQSPEHQRFLFVIFLFIYLATWLGNLTIIITVICDYHLHTPMYFFMANLALMEVSESSITAPKFLQTLLSQHKSISYNSCLIQIFCIHFIGASVIFILVVMAADRYLAIHKPLQYMTIMNWNMCLKIMVIAWTAAFLHGITVMSVVIQLPFCGPNILDNFYCDIPQVVQLACTDTSTVELFIITNNGLIITVVFTGLLISYTVILLKIRNHLSKGKHKAVSTCVAQITVVSLHLISCSFVYDRPFQKFAEDKFVSVIYTMISPVLNPIIYTLRNTEMKSAIRRLAGKVFFSHRGSKM</sequence>
<evidence type="ECO:0000256" key="2">
    <source>
        <dbReference type="ARBA" id="ARBA00022692"/>
    </source>
</evidence>
<feature type="transmembrane region" description="Helical" evidence="8">
    <location>
        <begin position="271"/>
        <end position="290"/>
    </location>
</feature>
<dbReference type="SUPFAM" id="SSF81321">
    <property type="entry name" value="Family A G protein-coupled receptor-like"/>
    <property type="match status" value="1"/>
</dbReference>
<dbReference type="Gene3D" id="1.20.1070.10">
    <property type="entry name" value="Rhodopsin 7-helix transmembrane proteins"/>
    <property type="match status" value="1"/>
</dbReference>
<evidence type="ECO:0000256" key="5">
    <source>
        <dbReference type="ARBA" id="ARBA00023136"/>
    </source>
</evidence>
<keyword evidence="4" id="KW-0297">G-protein coupled receptor</keyword>
<dbReference type="Proteomes" id="UP000694871">
    <property type="component" value="Unplaced"/>
</dbReference>
<dbReference type="Pfam" id="PF13853">
    <property type="entry name" value="7tm_4"/>
    <property type="match status" value="1"/>
</dbReference>
<dbReference type="InterPro" id="IPR017452">
    <property type="entry name" value="GPCR_Rhodpsn_7TM"/>
</dbReference>
<proteinExistence type="predicted"/>
<dbReference type="GeneID" id="107106317"/>
<feature type="transmembrane region" description="Helical" evidence="8">
    <location>
        <begin position="206"/>
        <end position="226"/>
    </location>
</feature>
<reference evidence="11" key="1">
    <citation type="submission" date="2025-08" db="UniProtKB">
        <authorList>
            <consortium name="RefSeq"/>
        </authorList>
    </citation>
    <scope>IDENTIFICATION</scope>
</reference>
<evidence type="ECO:0000259" key="9">
    <source>
        <dbReference type="PROSITE" id="PS50262"/>
    </source>
</evidence>
<dbReference type="PANTHER" id="PTHR48002">
    <property type="entry name" value="OLFACTORY RECEPTOR"/>
    <property type="match status" value="1"/>
</dbReference>
<protein>
    <submittedName>
        <fullName evidence="11">Olfactory receptor 4D1-like</fullName>
    </submittedName>
</protein>
<dbReference type="RefSeq" id="XP_015261935.1">
    <property type="nucleotide sequence ID" value="XM_015406449.1"/>
</dbReference>
<gene>
    <name evidence="11" type="primary">LOC107106317</name>
</gene>
<keyword evidence="10" id="KW-1185">Reference proteome</keyword>
<keyword evidence="2 8" id="KW-0812">Transmembrane</keyword>
<feature type="transmembrane region" description="Helical" evidence="8">
    <location>
        <begin position="99"/>
        <end position="121"/>
    </location>
</feature>
<keyword evidence="7" id="KW-0807">Transducer</keyword>
<keyword evidence="5 8" id="KW-0472">Membrane</keyword>
<dbReference type="PRINTS" id="PR00237">
    <property type="entry name" value="GPCRRHODOPSN"/>
</dbReference>
<name>A0ABM1JKE8_GEKJA</name>
<evidence type="ECO:0000313" key="11">
    <source>
        <dbReference type="RefSeq" id="XP_015261935.1"/>
    </source>
</evidence>